<comment type="subcellular location">
    <subcellularLocation>
        <location evidence="1 10">Cell membrane</location>
        <topology evidence="1 10">Multi-pass membrane protein</topology>
    </subcellularLocation>
</comment>
<keyword evidence="7 10" id="KW-0472">Membrane</keyword>
<proteinExistence type="inferred from homology"/>
<feature type="transmembrane region" description="Helical" evidence="10">
    <location>
        <begin position="249"/>
        <end position="268"/>
    </location>
</feature>
<dbReference type="OrthoDB" id="5846619at2759"/>
<reference evidence="11 12" key="1">
    <citation type="submission" date="2020-11" db="EMBL/GenBank/DDBJ databases">
        <authorList>
            <person name="Wallbank WR R."/>
            <person name="Pardo Diaz C."/>
            <person name="Kozak K."/>
            <person name="Martin S."/>
            <person name="Jiggins C."/>
            <person name="Moest M."/>
            <person name="Warren A I."/>
            <person name="Generalovic N T."/>
            <person name="Byers J.R.P. K."/>
            <person name="Montejo-Kovacevich G."/>
            <person name="Yen C E."/>
        </authorList>
    </citation>
    <scope>NUCLEOTIDE SEQUENCE [LARGE SCALE GENOMIC DNA]</scope>
</reference>
<keyword evidence="5 10" id="KW-0552">Olfaction</keyword>
<dbReference type="GO" id="GO:0005886">
    <property type="term" value="C:plasma membrane"/>
    <property type="evidence" value="ECO:0007669"/>
    <property type="project" value="UniProtKB-SubCell"/>
</dbReference>
<feature type="transmembrane region" description="Helical" evidence="10">
    <location>
        <begin position="121"/>
        <end position="141"/>
    </location>
</feature>
<keyword evidence="9 10" id="KW-0807">Transducer</keyword>
<keyword evidence="6 10" id="KW-1133">Transmembrane helix</keyword>
<dbReference type="GO" id="GO:0004984">
    <property type="term" value="F:olfactory receptor activity"/>
    <property type="evidence" value="ECO:0007669"/>
    <property type="project" value="InterPro"/>
</dbReference>
<evidence type="ECO:0000256" key="7">
    <source>
        <dbReference type="ARBA" id="ARBA00023136"/>
    </source>
</evidence>
<keyword evidence="4 10" id="KW-0812">Transmembrane</keyword>
<feature type="transmembrane region" description="Helical" evidence="10">
    <location>
        <begin position="161"/>
        <end position="179"/>
    </location>
</feature>
<evidence type="ECO:0000256" key="5">
    <source>
        <dbReference type="ARBA" id="ARBA00022725"/>
    </source>
</evidence>
<dbReference type="EMBL" id="LR899009">
    <property type="protein sequence ID" value="CAD7078999.1"/>
    <property type="molecule type" value="Genomic_DNA"/>
</dbReference>
<feature type="transmembrane region" description="Helical" evidence="10">
    <location>
        <begin position="274"/>
        <end position="297"/>
    </location>
</feature>
<evidence type="ECO:0000313" key="12">
    <source>
        <dbReference type="Proteomes" id="UP000594454"/>
    </source>
</evidence>
<keyword evidence="3 10" id="KW-0716">Sensory transduction</keyword>
<comment type="similarity">
    <text evidence="10">Belongs to the insect chemoreceptor superfamily. Heteromeric odorant receptor channel (TC 1.A.69) family.</text>
</comment>
<name>A0A7R8UE38_HERIL</name>
<evidence type="ECO:0000256" key="2">
    <source>
        <dbReference type="ARBA" id="ARBA00022475"/>
    </source>
</evidence>
<sequence length="376" mass="43378">MDVHSSESIFNFLFACARLIIPLREHGITKRILIILYFLITNGALLLCIGIEFYATERKDIIKHILEFVAVFVAFWKFTDFLLKVDKMTTLTHSILELEKEINDAEMEGYLSERISFGKNLCRVFMTLKFWTWIGALISVLLTKQLAFPMWFPLDWEGSTLNYYIVVSFQFVSYAGLVFQDTISDLTRLMYVLIMSGHLHALGIKVSRIGYTDPYNWHNNNVELNKCIQRHQIIIRIVDELNAIISKTYLVVLIVVEINICGSFYQVLFLGEEAYMKACLIAYAVSLSISTGLQCFFGSEIQDKSERFMEAIYCCNWPDQDQKFKKSLLILMTRSRKDILIMAGGVMPVSLPTCLVVSFVNKMLGFLNRLFQKLQV</sequence>
<dbReference type="PANTHER" id="PTHR21137">
    <property type="entry name" value="ODORANT RECEPTOR"/>
    <property type="match status" value="1"/>
</dbReference>
<evidence type="ECO:0000256" key="6">
    <source>
        <dbReference type="ARBA" id="ARBA00022989"/>
    </source>
</evidence>
<accession>A0A7R8UE38</accession>
<dbReference type="InterPro" id="IPR004117">
    <property type="entry name" value="7tm6_olfct_rcpt"/>
</dbReference>
<evidence type="ECO:0000256" key="3">
    <source>
        <dbReference type="ARBA" id="ARBA00022606"/>
    </source>
</evidence>
<protein>
    <recommendedName>
        <fullName evidence="10">Odorant receptor</fullName>
    </recommendedName>
</protein>
<dbReference type="AlphaFoldDB" id="A0A7R8UE38"/>
<organism evidence="11 12">
    <name type="scientific">Hermetia illucens</name>
    <name type="common">Black soldier fly</name>
    <dbReference type="NCBI Taxonomy" id="343691"/>
    <lineage>
        <taxon>Eukaryota</taxon>
        <taxon>Metazoa</taxon>
        <taxon>Ecdysozoa</taxon>
        <taxon>Arthropoda</taxon>
        <taxon>Hexapoda</taxon>
        <taxon>Insecta</taxon>
        <taxon>Pterygota</taxon>
        <taxon>Neoptera</taxon>
        <taxon>Endopterygota</taxon>
        <taxon>Diptera</taxon>
        <taxon>Brachycera</taxon>
        <taxon>Stratiomyomorpha</taxon>
        <taxon>Stratiomyidae</taxon>
        <taxon>Hermetiinae</taxon>
        <taxon>Hermetia</taxon>
    </lineage>
</organism>
<evidence type="ECO:0000256" key="4">
    <source>
        <dbReference type="ARBA" id="ARBA00022692"/>
    </source>
</evidence>
<evidence type="ECO:0000313" key="11">
    <source>
        <dbReference type="EMBL" id="CAD7078999.1"/>
    </source>
</evidence>
<keyword evidence="8 10" id="KW-0675">Receptor</keyword>
<dbReference type="PANTHER" id="PTHR21137:SF35">
    <property type="entry name" value="ODORANT RECEPTOR 19A-RELATED"/>
    <property type="match status" value="1"/>
</dbReference>
<evidence type="ECO:0000256" key="8">
    <source>
        <dbReference type="ARBA" id="ARBA00023170"/>
    </source>
</evidence>
<feature type="transmembrane region" description="Helical" evidence="10">
    <location>
        <begin position="339"/>
        <end position="360"/>
    </location>
</feature>
<dbReference type="GO" id="GO:0005549">
    <property type="term" value="F:odorant binding"/>
    <property type="evidence" value="ECO:0007669"/>
    <property type="project" value="InterPro"/>
</dbReference>
<feature type="transmembrane region" description="Helical" evidence="10">
    <location>
        <begin position="32"/>
        <end position="55"/>
    </location>
</feature>
<comment type="caution">
    <text evidence="10">Lacks conserved residue(s) required for the propagation of feature annotation.</text>
</comment>
<evidence type="ECO:0000256" key="9">
    <source>
        <dbReference type="ARBA" id="ARBA00023224"/>
    </source>
</evidence>
<dbReference type="Pfam" id="PF02949">
    <property type="entry name" value="7tm_6"/>
    <property type="match status" value="1"/>
</dbReference>
<keyword evidence="2" id="KW-1003">Cell membrane</keyword>
<dbReference type="InParanoid" id="A0A7R8UE38"/>
<keyword evidence="12" id="KW-1185">Reference proteome</keyword>
<dbReference type="GO" id="GO:0007165">
    <property type="term" value="P:signal transduction"/>
    <property type="evidence" value="ECO:0007669"/>
    <property type="project" value="UniProtKB-KW"/>
</dbReference>
<evidence type="ECO:0000256" key="10">
    <source>
        <dbReference type="RuleBase" id="RU351113"/>
    </source>
</evidence>
<dbReference type="Proteomes" id="UP000594454">
    <property type="component" value="Chromosome 1"/>
</dbReference>
<gene>
    <name evidence="11" type="ORF">HERILL_LOCUS2235</name>
</gene>
<evidence type="ECO:0000256" key="1">
    <source>
        <dbReference type="ARBA" id="ARBA00004651"/>
    </source>
</evidence>